<dbReference type="PANTHER" id="PTHR46300">
    <property type="entry name" value="P450, PUTATIVE (EUROFUNG)-RELATED-RELATED"/>
    <property type="match status" value="1"/>
</dbReference>
<evidence type="ECO:0000256" key="5">
    <source>
        <dbReference type="SAM" id="Phobius"/>
    </source>
</evidence>
<sequence length="567" mass="63061">MDASKYLGLASTSILPLEIFAISFVLLVAVIIVFVDRTDVPHIKSLPSVPGLPMFGSLLQLGNSHPVAYQKLARRYGPVYQVRLGNKRFVVANTFNSIRQLWIQNQSALNSRPVLHTFHDVLSSSQGFTIGTSPWDESCKRRRKAAAVAVNRSAVQSYTPHIDLESSATVRELTELVTSKEVVADIDPYHLFQRLALNMSLTVCYGFRLDPASNGPLLAEIFDVERGISTIRSTSNNWQDFVPALRCFSTRTQTADNLKNRRDVYLDFLMDKLRAKISMGTDKPSIVGNLLNDPEYKLNDGEESVCRDMKQTNIISAEVKSICVSMVAGGLDTTPASILFGIASLSSPEGQQIQERLYNEINDIYPDGDGWQKCLVEDKLKYMTAFCKEVLRFWTVMPSSLPRVNTKDIQWNGATIPAGTTFLMVKPSKTLSRSRAYKIQNAYAADYDDSHFANPTLFSPDRYLDIPEGSGTEHYGYGAGSRMCVGSHLANKELYVVFARMISAFKIQPAANPANRPDLTGPMSCNANPTGLSIEPKPFKLGFTVRNRRQLDEWLEQSQGATSHLAE</sequence>
<dbReference type="EMBL" id="JAVRRF010000022">
    <property type="protein sequence ID" value="KAK5054781.1"/>
    <property type="molecule type" value="Genomic_DNA"/>
</dbReference>
<dbReference type="SUPFAM" id="SSF48264">
    <property type="entry name" value="Cytochrome P450"/>
    <property type="match status" value="1"/>
</dbReference>
<evidence type="ECO:0000256" key="3">
    <source>
        <dbReference type="ARBA" id="ARBA00023002"/>
    </source>
</evidence>
<keyword evidence="5" id="KW-0472">Membrane</keyword>
<dbReference type="PRINTS" id="PR00385">
    <property type="entry name" value="P450"/>
</dbReference>
<dbReference type="Pfam" id="PF00067">
    <property type="entry name" value="p450"/>
    <property type="match status" value="1"/>
</dbReference>
<dbReference type="InterPro" id="IPR050364">
    <property type="entry name" value="Cytochrome_P450_fung"/>
</dbReference>
<comment type="similarity">
    <text evidence="1">Belongs to the cytochrome P450 family.</text>
</comment>
<evidence type="ECO:0000256" key="1">
    <source>
        <dbReference type="ARBA" id="ARBA00010617"/>
    </source>
</evidence>
<dbReference type="Proteomes" id="UP001345691">
    <property type="component" value="Unassembled WGS sequence"/>
</dbReference>
<dbReference type="InterPro" id="IPR036396">
    <property type="entry name" value="Cyt_P450_sf"/>
</dbReference>
<reference evidence="6 7" key="1">
    <citation type="submission" date="2023-08" db="EMBL/GenBank/DDBJ databases">
        <title>Black Yeasts Isolated from many extreme environments.</title>
        <authorList>
            <person name="Coleine C."/>
            <person name="Stajich J.E."/>
            <person name="Selbmann L."/>
        </authorList>
    </citation>
    <scope>NUCLEOTIDE SEQUENCE [LARGE SCALE GENOMIC DNA]</scope>
    <source>
        <strain evidence="6 7">CCFEE 6328</strain>
    </source>
</reference>
<dbReference type="PRINTS" id="PR00463">
    <property type="entry name" value="EP450I"/>
</dbReference>
<keyword evidence="3" id="KW-0560">Oxidoreductase</keyword>
<evidence type="ECO:0000256" key="4">
    <source>
        <dbReference type="ARBA" id="ARBA00023004"/>
    </source>
</evidence>
<name>A0ABR0J2J4_9EURO</name>
<keyword evidence="4" id="KW-0408">Iron</keyword>
<dbReference type="PANTHER" id="PTHR46300:SF9">
    <property type="entry name" value="P450, PUTATIVE-RELATED"/>
    <property type="match status" value="1"/>
</dbReference>
<protein>
    <recommendedName>
        <fullName evidence="8">Phenylacetate 2-hydroxylase</fullName>
    </recommendedName>
</protein>
<evidence type="ECO:0000313" key="7">
    <source>
        <dbReference type="Proteomes" id="UP001345691"/>
    </source>
</evidence>
<dbReference type="InterPro" id="IPR002401">
    <property type="entry name" value="Cyt_P450_E_grp-I"/>
</dbReference>
<evidence type="ECO:0000256" key="2">
    <source>
        <dbReference type="ARBA" id="ARBA00022723"/>
    </source>
</evidence>
<keyword evidence="7" id="KW-1185">Reference proteome</keyword>
<evidence type="ECO:0000313" key="6">
    <source>
        <dbReference type="EMBL" id="KAK5054781.1"/>
    </source>
</evidence>
<dbReference type="Gene3D" id="1.10.630.10">
    <property type="entry name" value="Cytochrome P450"/>
    <property type="match status" value="1"/>
</dbReference>
<proteinExistence type="inferred from homology"/>
<organism evidence="6 7">
    <name type="scientific">Exophiala sideris</name>
    <dbReference type="NCBI Taxonomy" id="1016849"/>
    <lineage>
        <taxon>Eukaryota</taxon>
        <taxon>Fungi</taxon>
        <taxon>Dikarya</taxon>
        <taxon>Ascomycota</taxon>
        <taxon>Pezizomycotina</taxon>
        <taxon>Eurotiomycetes</taxon>
        <taxon>Chaetothyriomycetidae</taxon>
        <taxon>Chaetothyriales</taxon>
        <taxon>Herpotrichiellaceae</taxon>
        <taxon>Exophiala</taxon>
    </lineage>
</organism>
<accession>A0ABR0J2J4</accession>
<keyword evidence="5" id="KW-0812">Transmembrane</keyword>
<keyword evidence="2" id="KW-0479">Metal-binding</keyword>
<dbReference type="InterPro" id="IPR001128">
    <property type="entry name" value="Cyt_P450"/>
</dbReference>
<keyword evidence="5" id="KW-1133">Transmembrane helix</keyword>
<feature type="transmembrane region" description="Helical" evidence="5">
    <location>
        <begin position="14"/>
        <end position="35"/>
    </location>
</feature>
<evidence type="ECO:0008006" key="8">
    <source>
        <dbReference type="Google" id="ProtNLM"/>
    </source>
</evidence>
<comment type="caution">
    <text evidence="6">The sequence shown here is derived from an EMBL/GenBank/DDBJ whole genome shotgun (WGS) entry which is preliminary data.</text>
</comment>
<gene>
    <name evidence="6" type="ORF">LTR69_008688</name>
</gene>